<dbReference type="Gene3D" id="3.90.1510.10">
    <property type="entry name" value="Glycerate kinase, domain 2"/>
    <property type="match status" value="1"/>
</dbReference>
<sequence length="388" mass="39905">MKVVIAPDSFKGSLSAKDAAAAIEKGILLAAPETETVLIPIADGGEGTVDSLTGATHGTIHQVTVRGPLGEEVTAEYGVLGDNVTCVIEMASASGLYLIAPASRNPLLTTTYGTGQLIKHALDNGYREFILALGGSATNDGGSGMLQALGLQLLDEAGHAVGDGGQALARVRSIDSAQFDARIQASRFTIASDVTNPLIGPQGASAVFGPQKGATPAMVEELDQALHHWADLIETHTGIAIHHAPSAGAAGGLGGAFQAFFPSVVRPGIEIVMEKTNFHAHLQGANLVITGEGRTDAQTASGKAPMGIAQAAQRRGVPVFIMSGSVGDGIESLYAHGVTSIHSIMDGPMPLDDAMRRTEPLLVRKAEQVLRTYLAGVRGGGGVTGEWE</sequence>
<dbReference type="PANTHER" id="PTHR21599:SF0">
    <property type="entry name" value="GLYCERATE KINASE"/>
    <property type="match status" value="1"/>
</dbReference>
<accession>A0A1V4HS68</accession>
<evidence type="ECO:0000256" key="1">
    <source>
        <dbReference type="ARBA" id="ARBA00006284"/>
    </source>
</evidence>
<reference evidence="6" key="1">
    <citation type="submission" date="2016-07" db="EMBL/GenBank/DDBJ databases">
        <authorList>
            <person name="Florea S."/>
            <person name="Webb J.S."/>
            <person name="Jaromczyk J."/>
            <person name="Schardl C.L."/>
        </authorList>
    </citation>
    <scope>NUCLEOTIDE SEQUENCE [LARGE SCALE GENOMIC DNA]</scope>
    <source>
        <strain evidence="6">CY1</strain>
    </source>
</reference>
<dbReference type="Gene3D" id="3.40.50.10350">
    <property type="entry name" value="Glycerate kinase, domain 1"/>
    <property type="match status" value="1"/>
</dbReference>
<dbReference type="InterPro" id="IPR018193">
    <property type="entry name" value="Glyc_kinase_flavodox-like_fold"/>
</dbReference>
<dbReference type="EMBL" id="MBTG01000003">
    <property type="protein sequence ID" value="OPH60930.1"/>
    <property type="molecule type" value="Genomic_DNA"/>
</dbReference>
<dbReference type="InterPro" id="IPR018197">
    <property type="entry name" value="Glycerate_kinase_RE-like"/>
</dbReference>
<evidence type="ECO:0000256" key="2">
    <source>
        <dbReference type="ARBA" id="ARBA00022679"/>
    </source>
</evidence>
<keyword evidence="6" id="KW-1185">Reference proteome</keyword>
<organism evidence="5 6">
    <name type="scientific">Paenibacillus ferrarius</name>
    <dbReference type="NCBI Taxonomy" id="1469647"/>
    <lineage>
        <taxon>Bacteria</taxon>
        <taxon>Bacillati</taxon>
        <taxon>Bacillota</taxon>
        <taxon>Bacilli</taxon>
        <taxon>Bacillales</taxon>
        <taxon>Paenibacillaceae</taxon>
        <taxon>Paenibacillus</taxon>
    </lineage>
</organism>
<gene>
    <name evidence="5" type="ORF">BC351_15900</name>
</gene>
<dbReference type="InterPro" id="IPR004381">
    <property type="entry name" value="Glycerate_kinase"/>
</dbReference>
<dbReference type="OrthoDB" id="9774290at2"/>
<dbReference type="GO" id="GO:0008887">
    <property type="term" value="F:glycerate kinase activity"/>
    <property type="evidence" value="ECO:0007669"/>
    <property type="project" value="UniProtKB-UniRule"/>
</dbReference>
<dbReference type="GO" id="GO:0031388">
    <property type="term" value="P:organic acid phosphorylation"/>
    <property type="evidence" value="ECO:0007669"/>
    <property type="project" value="UniProtKB-UniRule"/>
</dbReference>
<name>A0A1V4HS68_9BACL</name>
<dbReference type="InterPro" id="IPR036129">
    <property type="entry name" value="Glycerate_kinase_sf"/>
</dbReference>
<dbReference type="PIRSF" id="PIRSF006078">
    <property type="entry name" value="GlxK"/>
    <property type="match status" value="1"/>
</dbReference>
<dbReference type="STRING" id="1469647.BC351_15900"/>
<dbReference type="Proteomes" id="UP000190626">
    <property type="component" value="Unassembled WGS sequence"/>
</dbReference>
<evidence type="ECO:0000256" key="3">
    <source>
        <dbReference type="ARBA" id="ARBA00022777"/>
    </source>
</evidence>
<dbReference type="SUPFAM" id="SSF110738">
    <property type="entry name" value="Glycerate kinase I"/>
    <property type="match status" value="1"/>
</dbReference>
<comment type="similarity">
    <text evidence="1 4">Belongs to the glycerate kinase type-1 family.</text>
</comment>
<keyword evidence="3 4" id="KW-0418">Kinase</keyword>
<comment type="caution">
    <text evidence="5">The sequence shown here is derived from an EMBL/GenBank/DDBJ whole genome shotgun (WGS) entry which is preliminary data.</text>
</comment>
<dbReference type="AlphaFoldDB" id="A0A1V4HS68"/>
<evidence type="ECO:0000256" key="4">
    <source>
        <dbReference type="PIRNR" id="PIRNR006078"/>
    </source>
</evidence>
<evidence type="ECO:0000313" key="5">
    <source>
        <dbReference type="EMBL" id="OPH60930.1"/>
    </source>
</evidence>
<dbReference type="Pfam" id="PF02595">
    <property type="entry name" value="Gly_kinase"/>
    <property type="match status" value="1"/>
</dbReference>
<proteinExistence type="inferred from homology"/>
<dbReference type="NCBIfam" id="TIGR00045">
    <property type="entry name" value="glycerate kinase"/>
    <property type="match status" value="1"/>
</dbReference>
<protein>
    <submittedName>
        <fullName evidence="5">Glycerate kinase</fullName>
    </submittedName>
</protein>
<dbReference type="PANTHER" id="PTHR21599">
    <property type="entry name" value="GLYCERATE KINASE"/>
    <property type="match status" value="1"/>
</dbReference>
<dbReference type="RefSeq" id="WP_079409681.1">
    <property type="nucleotide sequence ID" value="NZ_MBTG01000003.1"/>
</dbReference>
<evidence type="ECO:0000313" key="6">
    <source>
        <dbReference type="Proteomes" id="UP000190626"/>
    </source>
</evidence>
<keyword evidence="2 4" id="KW-0808">Transferase</keyword>